<dbReference type="PANTHER" id="PTHR45644">
    <property type="entry name" value="AAA ATPASE, PUTATIVE (AFU_ORTHOLOGUE AFUA_2G12920)-RELATED-RELATED"/>
    <property type="match status" value="1"/>
</dbReference>
<dbReference type="Pfam" id="PF04828">
    <property type="entry name" value="GFA"/>
    <property type="match status" value="1"/>
</dbReference>
<sequence>MAHGSCICGDVKYEFTGEPAMQAICHCIPCRKVSGGPFTTNLIVPSANFTILTGEDKLKSFSVKHPSGMTLTYYFCENCGTKMYKTGDDPAFAGVNIVQAGSLDHADGEKGMGLKDVKVGVEFLGAISKYTRSTSARLPRMHAAILGVIRTAQRPISRRTCRIVAGSRYPLAHRSFHRSAISYKAPEDPKAEEGDKESAVPKAPESKTEPEAEPEAEVENEGPNQSIFSTEEGNLILFNKARNGKSGSGRIRGVRSKAPEGVPPIVIPSWFWEKNVKLVGEPDLGGSLAVDGENTGSSQLENDNAVTETRSTAEPAEEGTSEPTPIETTRYSIHEDIYKETLSSIRAGLILRPPKNSNNQPLKRPVTVLQCPRVGGTLFLDSVVETIAAKCEADLVRLDAQDIAQIVGQYIDEDPIWSSSKWQSKTGTLSYKAHKFAGKMEEYDEDPKNEKDEDEDEEGFGIFPGIGSLFGKENKSSKRDSMIESFQVFSSQRPGFVHSSSLPGSRPMSFKLQGGNGTPTQIPGGQDQWSDLKLSTAFDALITSGDAKRAASSIEIETSEEVEADSEPEEKTLIVQIKDYKELLGTQEGLDLVHRLRACVDKRWQEGRSIVLVGTTAIEDLDVPLLRSTIQHLQSDVIDGDSKTILVTPKRLEELDVAFESDEKARIRKINIRHVEDMILRLAEGMRDMSPNLDLEKDIDTAVAYAAGIEEAVWTYARVHRIATTILGLESESEAVDGVVFSQVLEMLASSDEAKFSWAAEENKSLEDDADLETMLKKEGTSEKKRAMENISKLRRRCNTQEAKLLSGVVYPSDIRTTFADIRAPPETVEALKTLTSLSLTRPEAFRYGVLATDKIPGLLLYGPPGTGKTLLAKAVAKESGATVLEVTAADLNDMYVGNGEKNVRAVFSLAKKLSPCVVFIDEADAIFAARHEGMNRSAHREMINQFLREWDGLTTDTSAFIMIATNRPFDLDEAVLRRLPRRVLVDLPVEKDREAILKIHLKDEVLDETVSVEKLAKDTPFYSGSDLKNLAVAAALACIREENALAAKHTGKEPFTYPEKRVLTSKHFEKAMEEISASISEDMSTLTAIRKFDEKYGDRKGRRKKGPGLGFGGTKTEEKDSEAVRVRKMGV</sequence>
<keyword evidence="6" id="KW-0862">Zinc</keyword>
<feature type="domain" description="CENP-V/GFA" evidence="10">
    <location>
        <begin position="2"/>
        <end position="118"/>
    </location>
</feature>
<comment type="subcellular location">
    <subcellularLocation>
        <location evidence="1">Mitochondrion outer membrane</location>
        <topology evidence="1">Single-pass membrane protein</topology>
    </subcellularLocation>
</comment>
<evidence type="ECO:0000256" key="7">
    <source>
        <dbReference type="ARBA" id="ARBA00022840"/>
    </source>
</evidence>
<evidence type="ECO:0000256" key="1">
    <source>
        <dbReference type="ARBA" id="ARBA00004572"/>
    </source>
</evidence>
<keyword evidence="12" id="KW-1185">Reference proteome</keyword>
<dbReference type="GO" id="GO:0005741">
    <property type="term" value="C:mitochondrial outer membrane"/>
    <property type="evidence" value="ECO:0007669"/>
    <property type="project" value="UniProtKB-SubCell"/>
</dbReference>
<reference evidence="11 12" key="1">
    <citation type="submission" date="2016-03" db="EMBL/GenBank/DDBJ databases">
        <authorList>
            <person name="Ploux O."/>
        </authorList>
    </citation>
    <scope>NUCLEOTIDE SEQUENCE [LARGE SCALE GENOMIC DNA]</scope>
    <source>
        <strain evidence="11 12">UAMH 11012</strain>
    </source>
</reference>
<organism evidence="11 12">
    <name type="scientific">Phialocephala subalpina</name>
    <dbReference type="NCBI Taxonomy" id="576137"/>
    <lineage>
        <taxon>Eukaryota</taxon>
        <taxon>Fungi</taxon>
        <taxon>Dikarya</taxon>
        <taxon>Ascomycota</taxon>
        <taxon>Pezizomycotina</taxon>
        <taxon>Leotiomycetes</taxon>
        <taxon>Helotiales</taxon>
        <taxon>Mollisiaceae</taxon>
        <taxon>Phialocephala</taxon>
        <taxon>Phialocephala fortinii species complex</taxon>
    </lineage>
</organism>
<dbReference type="STRING" id="576137.A0A1L7WJ38"/>
<keyword evidence="5" id="KW-0472">Membrane</keyword>
<evidence type="ECO:0000313" key="11">
    <source>
        <dbReference type="EMBL" id="CZR52784.1"/>
    </source>
</evidence>
<dbReference type="SUPFAM" id="SSF52540">
    <property type="entry name" value="P-loop containing nucleoside triphosphate hydrolases"/>
    <property type="match status" value="1"/>
</dbReference>
<keyword evidence="5" id="KW-1000">Mitochondrion outer membrane</keyword>
<keyword evidence="5" id="KW-0496">Mitochondrion</keyword>
<dbReference type="GO" id="GO:0046872">
    <property type="term" value="F:metal ion binding"/>
    <property type="evidence" value="ECO:0007669"/>
    <property type="project" value="UniProtKB-KW"/>
</dbReference>
<dbReference type="GO" id="GO:0005524">
    <property type="term" value="F:ATP binding"/>
    <property type="evidence" value="ECO:0007669"/>
    <property type="project" value="UniProtKB-KW"/>
</dbReference>
<dbReference type="GO" id="GO:0016887">
    <property type="term" value="F:ATP hydrolysis activity"/>
    <property type="evidence" value="ECO:0007669"/>
    <property type="project" value="InterPro"/>
</dbReference>
<dbReference type="PANTHER" id="PTHR45644:SF56">
    <property type="entry name" value="AAA ATPASE, PUTATIVE (AFU_ORTHOLOGUE AFUA_2G12920)-RELATED"/>
    <property type="match status" value="1"/>
</dbReference>
<dbReference type="AlphaFoldDB" id="A0A1L7WJ38"/>
<dbReference type="InterPro" id="IPR051701">
    <property type="entry name" value="Mito_OM_Translocase_MSP1"/>
</dbReference>
<dbReference type="OrthoDB" id="39734at2759"/>
<name>A0A1L7WJ38_9HELO</name>
<dbReference type="InterPro" id="IPR011057">
    <property type="entry name" value="Mss4-like_sf"/>
</dbReference>
<evidence type="ECO:0000256" key="3">
    <source>
        <dbReference type="ARBA" id="ARBA00022723"/>
    </source>
</evidence>
<dbReference type="SUPFAM" id="SSF51316">
    <property type="entry name" value="Mss4-like"/>
    <property type="match status" value="1"/>
</dbReference>
<feature type="compositionally biased region" description="Basic and acidic residues" evidence="9">
    <location>
        <begin position="1116"/>
        <end position="1126"/>
    </location>
</feature>
<feature type="compositionally biased region" description="Polar residues" evidence="9">
    <location>
        <begin position="294"/>
        <end position="312"/>
    </location>
</feature>
<dbReference type="InterPro" id="IPR027417">
    <property type="entry name" value="P-loop_NTPase"/>
</dbReference>
<dbReference type="InterPro" id="IPR003593">
    <property type="entry name" value="AAA+_ATPase"/>
</dbReference>
<evidence type="ECO:0000259" key="10">
    <source>
        <dbReference type="PROSITE" id="PS51891"/>
    </source>
</evidence>
<evidence type="ECO:0000256" key="2">
    <source>
        <dbReference type="ARBA" id="ARBA00005495"/>
    </source>
</evidence>
<dbReference type="Pfam" id="PF17862">
    <property type="entry name" value="AAA_lid_3"/>
    <property type="match status" value="1"/>
</dbReference>
<keyword evidence="8" id="KW-0175">Coiled coil</keyword>
<gene>
    <name evidence="11" type="ORF">PAC_02661</name>
</gene>
<dbReference type="InterPro" id="IPR041569">
    <property type="entry name" value="AAA_lid_3"/>
</dbReference>
<feature type="compositionally biased region" description="Acidic residues" evidence="9">
    <location>
        <begin position="211"/>
        <end position="220"/>
    </location>
</feature>
<evidence type="ECO:0000256" key="9">
    <source>
        <dbReference type="SAM" id="MobiDB-lite"/>
    </source>
</evidence>
<dbReference type="Gene3D" id="3.40.50.300">
    <property type="entry name" value="P-loop containing nucleotide triphosphate hydrolases"/>
    <property type="match status" value="1"/>
</dbReference>
<dbReference type="InterPro" id="IPR003959">
    <property type="entry name" value="ATPase_AAA_core"/>
</dbReference>
<feature type="coiled-coil region" evidence="8">
    <location>
        <begin position="777"/>
        <end position="804"/>
    </location>
</feature>
<feature type="region of interest" description="Disordered" evidence="9">
    <location>
        <begin position="180"/>
        <end position="228"/>
    </location>
</feature>
<keyword evidence="4" id="KW-0547">Nucleotide-binding</keyword>
<dbReference type="EMBL" id="FJOG01000003">
    <property type="protein sequence ID" value="CZR52784.1"/>
    <property type="molecule type" value="Genomic_DNA"/>
</dbReference>
<dbReference type="InterPro" id="IPR056027">
    <property type="entry name" value="DUF7608"/>
</dbReference>
<dbReference type="Pfam" id="PF24581">
    <property type="entry name" value="DUF7608"/>
    <property type="match status" value="1"/>
</dbReference>
<dbReference type="SMART" id="SM00382">
    <property type="entry name" value="AAA"/>
    <property type="match status" value="1"/>
</dbReference>
<feature type="region of interest" description="Disordered" evidence="9">
    <location>
        <begin position="288"/>
        <end position="325"/>
    </location>
</feature>
<evidence type="ECO:0000256" key="6">
    <source>
        <dbReference type="ARBA" id="ARBA00022833"/>
    </source>
</evidence>
<dbReference type="Pfam" id="PF00004">
    <property type="entry name" value="AAA"/>
    <property type="match status" value="1"/>
</dbReference>
<evidence type="ECO:0000313" key="12">
    <source>
        <dbReference type="Proteomes" id="UP000184330"/>
    </source>
</evidence>
<dbReference type="InterPro" id="IPR006913">
    <property type="entry name" value="CENP-V/GFA"/>
</dbReference>
<feature type="region of interest" description="Disordered" evidence="9">
    <location>
        <begin position="1098"/>
        <end position="1132"/>
    </location>
</feature>
<keyword evidence="3" id="KW-0479">Metal-binding</keyword>
<proteinExistence type="inferred from homology"/>
<dbReference type="Gene3D" id="3.90.1590.10">
    <property type="entry name" value="glutathione-dependent formaldehyde- activating enzyme (gfa)"/>
    <property type="match status" value="1"/>
</dbReference>
<evidence type="ECO:0000256" key="4">
    <source>
        <dbReference type="ARBA" id="ARBA00022741"/>
    </source>
</evidence>
<evidence type="ECO:0000256" key="5">
    <source>
        <dbReference type="ARBA" id="ARBA00022787"/>
    </source>
</evidence>
<dbReference type="PROSITE" id="PS51891">
    <property type="entry name" value="CENP_V_GFA"/>
    <property type="match status" value="1"/>
</dbReference>
<protein>
    <submittedName>
        <fullName evidence="11">Related to MSP1 protein</fullName>
    </submittedName>
</protein>
<keyword evidence="7" id="KW-0067">ATP-binding</keyword>
<comment type="similarity">
    <text evidence="2">Belongs to the Gfa family.</text>
</comment>
<feature type="compositionally biased region" description="Basic and acidic residues" evidence="9">
    <location>
        <begin position="185"/>
        <end position="210"/>
    </location>
</feature>
<dbReference type="Gene3D" id="1.10.8.60">
    <property type="match status" value="1"/>
</dbReference>
<dbReference type="GO" id="GO:0016846">
    <property type="term" value="F:carbon-sulfur lyase activity"/>
    <property type="evidence" value="ECO:0007669"/>
    <property type="project" value="InterPro"/>
</dbReference>
<accession>A0A1L7WJ38</accession>
<dbReference type="Proteomes" id="UP000184330">
    <property type="component" value="Unassembled WGS sequence"/>
</dbReference>
<evidence type="ECO:0000256" key="8">
    <source>
        <dbReference type="SAM" id="Coils"/>
    </source>
</evidence>
<feature type="region of interest" description="Disordered" evidence="9">
    <location>
        <begin position="240"/>
        <end position="259"/>
    </location>
</feature>